<dbReference type="SUPFAM" id="SSF56112">
    <property type="entry name" value="Protein kinase-like (PK-like)"/>
    <property type="match status" value="1"/>
</dbReference>
<comment type="catalytic activity">
    <reaction evidence="8">
        <text>L-seryl-[protein] + ATP = O-phospho-L-seryl-[protein] + ADP + H(+)</text>
        <dbReference type="Rhea" id="RHEA:17989"/>
        <dbReference type="Rhea" id="RHEA-COMP:9863"/>
        <dbReference type="Rhea" id="RHEA-COMP:11604"/>
        <dbReference type="ChEBI" id="CHEBI:15378"/>
        <dbReference type="ChEBI" id="CHEBI:29999"/>
        <dbReference type="ChEBI" id="CHEBI:30616"/>
        <dbReference type="ChEBI" id="CHEBI:83421"/>
        <dbReference type="ChEBI" id="CHEBI:456216"/>
        <dbReference type="EC" id="2.7.11.1"/>
    </reaction>
</comment>
<evidence type="ECO:0000313" key="12">
    <source>
        <dbReference type="Proteomes" id="UP000268093"/>
    </source>
</evidence>
<feature type="domain" description="Protein kinase" evidence="10">
    <location>
        <begin position="42"/>
        <end position="146"/>
    </location>
</feature>
<dbReference type="AlphaFoldDB" id="A0A433DAR9"/>
<evidence type="ECO:0000313" key="11">
    <source>
        <dbReference type="EMBL" id="RUP47928.1"/>
    </source>
</evidence>
<feature type="binding site" evidence="9">
    <location>
        <position position="71"/>
    </location>
    <ligand>
        <name>ATP</name>
        <dbReference type="ChEBI" id="CHEBI:30616"/>
    </ligand>
</feature>
<keyword evidence="12" id="KW-1185">Reference proteome</keyword>
<accession>A0A433DAR9</accession>
<dbReference type="PANTHER" id="PTHR24361:SF433">
    <property type="entry name" value="PROTEIN KINASE DOMAIN-CONTAINING PROTEIN"/>
    <property type="match status" value="1"/>
</dbReference>
<evidence type="ECO:0000256" key="7">
    <source>
        <dbReference type="ARBA" id="ARBA00047899"/>
    </source>
</evidence>
<sequence>MTNIHTNTNTQNEISISPTTEVYPNYCPARLYGVRCLSPKNVERGELIGSGSHGRIFKGVLNNTTTVAIKKVSLEIGRKDMKKREEVKNEIKLLARLRESNMVIPIIGYYYTDSNSVLWIVMEYAENGNLMNFARQNMHRDCESIA</sequence>
<dbReference type="InterPro" id="IPR017441">
    <property type="entry name" value="Protein_kinase_ATP_BS"/>
</dbReference>
<dbReference type="GO" id="GO:0005524">
    <property type="term" value="F:ATP binding"/>
    <property type="evidence" value="ECO:0007669"/>
    <property type="project" value="UniProtKB-UniRule"/>
</dbReference>
<evidence type="ECO:0000256" key="6">
    <source>
        <dbReference type="ARBA" id="ARBA00022840"/>
    </source>
</evidence>
<dbReference type="Pfam" id="PF00069">
    <property type="entry name" value="Pkinase"/>
    <property type="match status" value="1"/>
</dbReference>
<evidence type="ECO:0000256" key="8">
    <source>
        <dbReference type="ARBA" id="ARBA00048679"/>
    </source>
</evidence>
<evidence type="ECO:0000256" key="1">
    <source>
        <dbReference type="ARBA" id="ARBA00012513"/>
    </source>
</evidence>
<keyword evidence="5 11" id="KW-0418">Kinase</keyword>
<dbReference type="PROSITE" id="PS00107">
    <property type="entry name" value="PROTEIN_KINASE_ATP"/>
    <property type="match status" value="1"/>
</dbReference>
<keyword evidence="6 9" id="KW-0067">ATP-binding</keyword>
<dbReference type="EC" id="2.7.11.1" evidence="1"/>
<keyword evidence="2" id="KW-0723">Serine/threonine-protein kinase</keyword>
<dbReference type="EMBL" id="RBNI01003930">
    <property type="protein sequence ID" value="RUP47928.1"/>
    <property type="molecule type" value="Genomic_DNA"/>
</dbReference>
<keyword evidence="3" id="KW-0808">Transferase</keyword>
<keyword evidence="4 9" id="KW-0547">Nucleotide-binding</keyword>
<evidence type="ECO:0000256" key="5">
    <source>
        <dbReference type="ARBA" id="ARBA00022777"/>
    </source>
</evidence>
<evidence type="ECO:0000256" key="3">
    <source>
        <dbReference type="ARBA" id="ARBA00022679"/>
    </source>
</evidence>
<dbReference type="InterPro" id="IPR011009">
    <property type="entry name" value="Kinase-like_dom_sf"/>
</dbReference>
<organism evidence="11 12">
    <name type="scientific">Jimgerdemannia flammicorona</name>
    <dbReference type="NCBI Taxonomy" id="994334"/>
    <lineage>
        <taxon>Eukaryota</taxon>
        <taxon>Fungi</taxon>
        <taxon>Fungi incertae sedis</taxon>
        <taxon>Mucoromycota</taxon>
        <taxon>Mucoromycotina</taxon>
        <taxon>Endogonomycetes</taxon>
        <taxon>Endogonales</taxon>
        <taxon>Endogonaceae</taxon>
        <taxon>Jimgerdemannia</taxon>
    </lineage>
</organism>
<comment type="catalytic activity">
    <reaction evidence="7">
        <text>L-threonyl-[protein] + ATP = O-phospho-L-threonyl-[protein] + ADP + H(+)</text>
        <dbReference type="Rhea" id="RHEA:46608"/>
        <dbReference type="Rhea" id="RHEA-COMP:11060"/>
        <dbReference type="Rhea" id="RHEA-COMP:11605"/>
        <dbReference type="ChEBI" id="CHEBI:15378"/>
        <dbReference type="ChEBI" id="CHEBI:30013"/>
        <dbReference type="ChEBI" id="CHEBI:30616"/>
        <dbReference type="ChEBI" id="CHEBI:61977"/>
        <dbReference type="ChEBI" id="CHEBI:456216"/>
        <dbReference type="EC" id="2.7.11.1"/>
    </reaction>
</comment>
<gene>
    <name evidence="11" type="ORF">BC936DRAFT_145164</name>
</gene>
<dbReference type="GO" id="GO:0005737">
    <property type="term" value="C:cytoplasm"/>
    <property type="evidence" value="ECO:0007669"/>
    <property type="project" value="TreeGrafter"/>
</dbReference>
<dbReference type="GO" id="GO:0004674">
    <property type="term" value="F:protein serine/threonine kinase activity"/>
    <property type="evidence" value="ECO:0007669"/>
    <property type="project" value="UniProtKB-KW"/>
</dbReference>
<proteinExistence type="predicted"/>
<comment type="caution">
    <text evidence="11">The sequence shown here is derived from an EMBL/GenBank/DDBJ whole genome shotgun (WGS) entry which is preliminary data.</text>
</comment>
<reference evidence="11 12" key="1">
    <citation type="journal article" date="2018" name="New Phytol.">
        <title>Phylogenomics of Endogonaceae and evolution of mycorrhizas within Mucoromycota.</title>
        <authorList>
            <person name="Chang Y."/>
            <person name="Desiro A."/>
            <person name="Na H."/>
            <person name="Sandor L."/>
            <person name="Lipzen A."/>
            <person name="Clum A."/>
            <person name="Barry K."/>
            <person name="Grigoriev I.V."/>
            <person name="Martin F.M."/>
            <person name="Stajich J.E."/>
            <person name="Smith M.E."/>
            <person name="Bonito G."/>
            <person name="Spatafora J.W."/>
        </authorList>
    </citation>
    <scope>NUCLEOTIDE SEQUENCE [LARGE SCALE GENOMIC DNA]</scope>
    <source>
        <strain evidence="11 12">GMNB39</strain>
    </source>
</reference>
<evidence type="ECO:0000259" key="10">
    <source>
        <dbReference type="PROSITE" id="PS50011"/>
    </source>
</evidence>
<protein>
    <recommendedName>
        <fullName evidence="1">non-specific serine/threonine protein kinase</fullName>
        <ecNumber evidence="1">2.7.11.1</ecNumber>
    </recommendedName>
</protein>
<dbReference type="PROSITE" id="PS50011">
    <property type="entry name" value="PROTEIN_KINASE_DOM"/>
    <property type="match status" value="1"/>
</dbReference>
<dbReference type="InterPro" id="IPR000719">
    <property type="entry name" value="Prot_kinase_dom"/>
</dbReference>
<name>A0A433DAR9_9FUNG</name>
<dbReference type="InterPro" id="IPR053235">
    <property type="entry name" value="Ser_Thr_kinase"/>
</dbReference>
<evidence type="ECO:0000256" key="9">
    <source>
        <dbReference type="PROSITE-ProRule" id="PRU10141"/>
    </source>
</evidence>
<dbReference type="Proteomes" id="UP000268093">
    <property type="component" value="Unassembled WGS sequence"/>
</dbReference>
<evidence type="ECO:0000256" key="4">
    <source>
        <dbReference type="ARBA" id="ARBA00022741"/>
    </source>
</evidence>
<evidence type="ECO:0000256" key="2">
    <source>
        <dbReference type="ARBA" id="ARBA00022527"/>
    </source>
</evidence>
<dbReference type="OrthoDB" id="2431426at2759"/>
<dbReference type="PANTHER" id="PTHR24361">
    <property type="entry name" value="MITOGEN-ACTIVATED KINASE KINASE KINASE"/>
    <property type="match status" value="1"/>
</dbReference>
<dbReference type="Gene3D" id="1.10.510.10">
    <property type="entry name" value="Transferase(Phosphotransferase) domain 1"/>
    <property type="match status" value="1"/>
</dbReference>